<dbReference type="PANTHER" id="PTHR33744">
    <property type="entry name" value="CARBOHYDRATE DIACID REGULATOR"/>
    <property type="match status" value="1"/>
</dbReference>
<sequence>MVSLAQLCSRLGSSLQPAAGGTVPGRQLSGVHISELEDPTPYLEGGELLLTTGIPLRGAAGGSRQPGPAGPLNQANTAAYVRRLAERGVAALGLGLGEGLDEVPEALAGACRAERLELLVVPDGVPFMDVSRAYWDLAAQSGQADLVAGLGTQTALARSALRPDALPAVVKGLAQALGGWAAYLPADGGPETFWPGSVAALVPELRQETVRLNQAGAPAAATFGLHGGAVVEYPILVGRRIEGFLAIGAGRTLAKADRQIILTVCVLLSLKAQQRQELAGTSAALGAAVAKLVLRGHAEAARLLAADTGLGPLAERVRVLAVRGGSPERLGALAGLVPALAAQEELPGLAEQLAACVFRLAEDGLAWFLLPADPAPGSGPGTAADNLAQPWQEWGWDQDGWEQGDAGSVPAKPGAAVVPGPPPAAPARPADDGAGLPGAALTEPLALADVAGRAAALRQAALQAPAGELVGTGGGAEARADGWVDRLAAYSRADLPGTVAAYLRHRGHWEEAARELQVHRNSLRHRMAVAGRLAGLDLDDPDTAAHLWLALRRRGL</sequence>
<gene>
    <name evidence="4" type="ORF">HGG74_11610</name>
</gene>
<evidence type="ECO:0000259" key="3">
    <source>
        <dbReference type="Pfam" id="PF13556"/>
    </source>
</evidence>
<dbReference type="EMBL" id="JAAZSQ010000010">
    <property type="protein sequence ID" value="NKX55178.1"/>
    <property type="molecule type" value="Genomic_DNA"/>
</dbReference>
<accession>A0A7X6K6L3</accession>
<feature type="region of interest" description="Disordered" evidence="1">
    <location>
        <begin position="398"/>
        <end position="437"/>
    </location>
</feature>
<proteinExistence type="predicted"/>
<evidence type="ECO:0000313" key="4">
    <source>
        <dbReference type="EMBL" id="NKX55178.1"/>
    </source>
</evidence>
<dbReference type="Proteomes" id="UP000544090">
    <property type="component" value="Unassembled WGS sequence"/>
</dbReference>
<evidence type="ECO:0000259" key="2">
    <source>
        <dbReference type="Pfam" id="PF07905"/>
    </source>
</evidence>
<dbReference type="InterPro" id="IPR012914">
    <property type="entry name" value="PucR_dom"/>
</dbReference>
<evidence type="ECO:0000256" key="1">
    <source>
        <dbReference type="SAM" id="MobiDB-lite"/>
    </source>
</evidence>
<dbReference type="AlphaFoldDB" id="A0A7X6K6L3"/>
<dbReference type="Pfam" id="PF13556">
    <property type="entry name" value="HTH_30"/>
    <property type="match status" value="1"/>
</dbReference>
<dbReference type="InterPro" id="IPR051448">
    <property type="entry name" value="CdaR-like_regulators"/>
</dbReference>
<keyword evidence="5" id="KW-1185">Reference proteome</keyword>
<reference evidence="4 5" key="1">
    <citation type="submission" date="2020-04" db="EMBL/GenBank/DDBJ databases">
        <title>Arthrobacter sp. nov.</title>
        <authorList>
            <person name="Liu S."/>
        </authorList>
    </citation>
    <scope>NUCLEOTIDE SEQUENCE [LARGE SCALE GENOMIC DNA]</scope>
    <source>
        <strain evidence="4 5">E918</strain>
    </source>
</reference>
<organism evidence="4 5">
    <name type="scientific">Arthrobacter mobilis</name>
    <dbReference type="NCBI Taxonomy" id="2724944"/>
    <lineage>
        <taxon>Bacteria</taxon>
        <taxon>Bacillati</taxon>
        <taxon>Actinomycetota</taxon>
        <taxon>Actinomycetes</taxon>
        <taxon>Micrococcales</taxon>
        <taxon>Micrococcaceae</taxon>
        <taxon>Arthrobacter</taxon>
    </lineage>
</organism>
<dbReference type="PANTHER" id="PTHR33744:SF1">
    <property type="entry name" value="DNA-BINDING TRANSCRIPTIONAL ACTIVATOR ADER"/>
    <property type="match status" value="1"/>
</dbReference>
<evidence type="ECO:0000313" key="5">
    <source>
        <dbReference type="Proteomes" id="UP000544090"/>
    </source>
</evidence>
<dbReference type="RefSeq" id="WP_168486518.1">
    <property type="nucleotide sequence ID" value="NZ_JAAZSQ010000010.1"/>
</dbReference>
<dbReference type="Gene3D" id="1.10.10.2840">
    <property type="entry name" value="PucR C-terminal helix-turn-helix domain"/>
    <property type="match status" value="1"/>
</dbReference>
<dbReference type="InterPro" id="IPR025736">
    <property type="entry name" value="PucR_C-HTH_dom"/>
</dbReference>
<feature type="domain" description="PucR C-terminal helix-turn-helix" evidence="3">
    <location>
        <begin position="498"/>
        <end position="552"/>
    </location>
</feature>
<feature type="compositionally biased region" description="Low complexity" evidence="1">
    <location>
        <begin position="406"/>
        <end position="418"/>
    </location>
</feature>
<comment type="caution">
    <text evidence="4">The sequence shown here is derived from an EMBL/GenBank/DDBJ whole genome shotgun (WGS) entry which is preliminary data.</text>
</comment>
<dbReference type="Pfam" id="PF07905">
    <property type="entry name" value="PucR"/>
    <property type="match status" value="1"/>
</dbReference>
<feature type="domain" description="Purine catabolism PurC-like" evidence="2">
    <location>
        <begin position="19"/>
        <end position="133"/>
    </location>
</feature>
<protein>
    <submittedName>
        <fullName evidence="4">PucR family transcriptional regulator</fullName>
    </submittedName>
</protein>
<dbReference type="InterPro" id="IPR042070">
    <property type="entry name" value="PucR_C-HTH_sf"/>
</dbReference>
<name>A0A7X6K6L3_9MICC</name>